<dbReference type="EMBL" id="JACEZS010000008">
    <property type="protein sequence ID" value="MBA5605844.1"/>
    <property type="molecule type" value="Genomic_DNA"/>
</dbReference>
<evidence type="ECO:0000256" key="1">
    <source>
        <dbReference type="SAM" id="SignalP"/>
    </source>
</evidence>
<sequence length="263" mass="28440">MATGKLLRAWLALALPLAARAVCAAPAPLTLCFEDVAQRPWSMPAATGLNFELLNRVQGALGEQFSYAAKPWRRCMEELRVGTVDGVIAAADAGSRRSFAVVPTLPDGSADPARALYVDDVNVFLRVGGQGHWNGRQLSAPRGEVAVQSGYLIGANLRAQGLQPRELVKSADDGLRLLVSGLFDVAVLQGKEASRLVQSDPRFRDRVQQAAPPYAALAFHLMFSRRTYSRDPQRIEAIWHAIGQVRQSADYRQLAAAASVAPP</sequence>
<dbReference type="RefSeq" id="WP_182217242.1">
    <property type="nucleotide sequence ID" value="NZ_JACEZS010000008.1"/>
</dbReference>
<proteinExistence type="predicted"/>
<name>A0A7W2EH53_9BURK</name>
<evidence type="ECO:0000313" key="2">
    <source>
        <dbReference type="EMBL" id="MBA5605844.1"/>
    </source>
</evidence>
<organism evidence="2 3">
    <name type="scientific">Rugamonas fusca</name>
    <dbReference type="NCBI Taxonomy" id="2758568"/>
    <lineage>
        <taxon>Bacteria</taxon>
        <taxon>Pseudomonadati</taxon>
        <taxon>Pseudomonadota</taxon>
        <taxon>Betaproteobacteria</taxon>
        <taxon>Burkholderiales</taxon>
        <taxon>Oxalobacteraceae</taxon>
        <taxon>Telluria group</taxon>
        <taxon>Rugamonas</taxon>
    </lineage>
</organism>
<dbReference type="Gene3D" id="3.40.190.10">
    <property type="entry name" value="Periplasmic binding protein-like II"/>
    <property type="match status" value="2"/>
</dbReference>
<evidence type="ECO:0000313" key="3">
    <source>
        <dbReference type="Proteomes" id="UP000566711"/>
    </source>
</evidence>
<dbReference type="SUPFAM" id="SSF53850">
    <property type="entry name" value="Periplasmic binding protein-like II"/>
    <property type="match status" value="1"/>
</dbReference>
<gene>
    <name evidence="2" type="ORF">H3H36_10765</name>
</gene>
<keyword evidence="1" id="KW-0732">Signal</keyword>
<protein>
    <recommendedName>
        <fullName evidence="4">Transporter substrate-binding domain-containing protein</fullName>
    </recommendedName>
</protein>
<keyword evidence="3" id="KW-1185">Reference proteome</keyword>
<feature type="signal peptide" evidence="1">
    <location>
        <begin position="1"/>
        <end position="24"/>
    </location>
</feature>
<comment type="caution">
    <text evidence="2">The sequence shown here is derived from an EMBL/GenBank/DDBJ whole genome shotgun (WGS) entry which is preliminary data.</text>
</comment>
<dbReference type="AlphaFoldDB" id="A0A7W2EH53"/>
<reference evidence="2 3" key="1">
    <citation type="submission" date="2020-07" db="EMBL/GenBank/DDBJ databases">
        <title>Novel species isolated from subtropical streams in China.</title>
        <authorList>
            <person name="Lu H."/>
        </authorList>
    </citation>
    <scope>NUCLEOTIDE SEQUENCE [LARGE SCALE GENOMIC DNA]</scope>
    <source>
        <strain evidence="2 3">FT3S</strain>
    </source>
</reference>
<feature type="chain" id="PRO_5031432337" description="Transporter substrate-binding domain-containing protein" evidence="1">
    <location>
        <begin position="25"/>
        <end position="263"/>
    </location>
</feature>
<accession>A0A7W2EH53</accession>
<dbReference type="Proteomes" id="UP000566711">
    <property type="component" value="Unassembled WGS sequence"/>
</dbReference>
<evidence type="ECO:0008006" key="4">
    <source>
        <dbReference type="Google" id="ProtNLM"/>
    </source>
</evidence>